<dbReference type="PROSITE" id="PS51257">
    <property type="entry name" value="PROKAR_LIPOPROTEIN"/>
    <property type="match status" value="1"/>
</dbReference>
<dbReference type="STRING" id="34002.SAMN04489859_1001114"/>
<organism evidence="2 3">
    <name type="scientific">Paracoccus alcaliphilus</name>
    <dbReference type="NCBI Taxonomy" id="34002"/>
    <lineage>
        <taxon>Bacteria</taxon>
        <taxon>Pseudomonadati</taxon>
        <taxon>Pseudomonadota</taxon>
        <taxon>Alphaproteobacteria</taxon>
        <taxon>Rhodobacterales</taxon>
        <taxon>Paracoccaceae</taxon>
        <taxon>Paracoccus</taxon>
    </lineage>
</organism>
<feature type="signal peptide" evidence="1">
    <location>
        <begin position="1"/>
        <end position="18"/>
    </location>
</feature>
<evidence type="ECO:0008006" key="4">
    <source>
        <dbReference type="Google" id="ProtNLM"/>
    </source>
</evidence>
<evidence type="ECO:0000313" key="3">
    <source>
        <dbReference type="Proteomes" id="UP000199054"/>
    </source>
</evidence>
<proteinExistence type="predicted"/>
<dbReference type="OrthoDB" id="7859824at2"/>
<dbReference type="EMBL" id="FODE01000001">
    <property type="protein sequence ID" value="SEN12683.1"/>
    <property type="molecule type" value="Genomic_DNA"/>
</dbReference>
<gene>
    <name evidence="2" type="ORF">SAMN04489859_1001114</name>
</gene>
<evidence type="ECO:0000256" key="1">
    <source>
        <dbReference type="SAM" id="SignalP"/>
    </source>
</evidence>
<dbReference type="RefSeq" id="WP_090610099.1">
    <property type="nucleotide sequence ID" value="NZ_CP067124.1"/>
</dbReference>
<evidence type="ECO:0000313" key="2">
    <source>
        <dbReference type="EMBL" id="SEN12683.1"/>
    </source>
</evidence>
<protein>
    <recommendedName>
        <fullName evidence="4">Lipoprotein</fullName>
    </recommendedName>
</protein>
<name>A0A1H8DZQ7_9RHOB</name>
<feature type="chain" id="PRO_5011611159" description="Lipoprotein" evidence="1">
    <location>
        <begin position="19"/>
        <end position="106"/>
    </location>
</feature>
<keyword evidence="3" id="KW-1185">Reference proteome</keyword>
<dbReference type="AlphaFoldDB" id="A0A1H8DZQ7"/>
<dbReference type="Proteomes" id="UP000199054">
    <property type="component" value="Unassembled WGS sequence"/>
</dbReference>
<keyword evidence="1" id="KW-0732">Signal</keyword>
<accession>A0A1H8DZQ7</accession>
<reference evidence="2 3" key="1">
    <citation type="submission" date="2016-10" db="EMBL/GenBank/DDBJ databases">
        <authorList>
            <person name="de Groot N.N."/>
        </authorList>
    </citation>
    <scope>NUCLEOTIDE SEQUENCE [LARGE SCALE GENOMIC DNA]</scope>
    <source>
        <strain evidence="2 3">DSM 8512</strain>
    </source>
</reference>
<sequence length="106" mass="11268">MKLILPLISLIAVLSGCATPSPDMMGAARHEISVGGMDFVVFHYGAEAEVVRMGYLTRRERDPVPQLMIRAAEATTGCAVIPGSMTTKIPGDTGVARFDLDCGWGT</sequence>